<accession>A0AAD3TJK9</accession>
<dbReference type="Proteomes" id="UP001279734">
    <property type="component" value="Unassembled WGS sequence"/>
</dbReference>
<evidence type="ECO:0000313" key="2">
    <source>
        <dbReference type="Proteomes" id="UP001279734"/>
    </source>
</evidence>
<gene>
    <name evidence="1" type="ORF">Nepgr_032044</name>
</gene>
<comment type="caution">
    <text evidence="1">The sequence shown here is derived from an EMBL/GenBank/DDBJ whole genome shotgun (WGS) entry which is preliminary data.</text>
</comment>
<dbReference type="AlphaFoldDB" id="A0AAD3TJK9"/>
<name>A0AAD3TJK9_NEPGR</name>
<protein>
    <submittedName>
        <fullName evidence="1">Uncharacterized protein</fullName>
    </submittedName>
</protein>
<sequence>MGFQPAVDKSESPTQVTVSPSILITTIGQVYSTDGDSRVSVGGYQLATSLKPSFLCLADGDGQEIGDVDQLQPAAEPLCDSHSLPISLMLADELDPALDPSVLSVDYETQPLGVTSRESPELLVSFPLPDSKAASYLTEPIHFEGQHLSNCVVAVLDDVSSGMPIEAAVKEASTVDSIPSPHDVQRDLAPEVDSAARESVPDGSSSGCEAAVQACRYVVRMLLPTALTGLLPDGLIMNYLLCRQEQRPISVRNVAIEDAGNACGGLSASLPVS</sequence>
<proteinExistence type="predicted"/>
<reference evidence="1" key="1">
    <citation type="submission" date="2023-05" db="EMBL/GenBank/DDBJ databases">
        <title>Nepenthes gracilis genome sequencing.</title>
        <authorList>
            <person name="Fukushima K."/>
        </authorList>
    </citation>
    <scope>NUCLEOTIDE SEQUENCE</scope>
    <source>
        <strain evidence="1">SING2019-196</strain>
    </source>
</reference>
<organism evidence="1 2">
    <name type="scientific">Nepenthes gracilis</name>
    <name type="common">Slender pitcher plant</name>
    <dbReference type="NCBI Taxonomy" id="150966"/>
    <lineage>
        <taxon>Eukaryota</taxon>
        <taxon>Viridiplantae</taxon>
        <taxon>Streptophyta</taxon>
        <taxon>Embryophyta</taxon>
        <taxon>Tracheophyta</taxon>
        <taxon>Spermatophyta</taxon>
        <taxon>Magnoliopsida</taxon>
        <taxon>eudicotyledons</taxon>
        <taxon>Gunneridae</taxon>
        <taxon>Pentapetalae</taxon>
        <taxon>Caryophyllales</taxon>
        <taxon>Nepenthaceae</taxon>
        <taxon>Nepenthes</taxon>
    </lineage>
</organism>
<dbReference type="EMBL" id="BSYO01000038">
    <property type="protein sequence ID" value="GMH30201.1"/>
    <property type="molecule type" value="Genomic_DNA"/>
</dbReference>
<keyword evidence="2" id="KW-1185">Reference proteome</keyword>
<evidence type="ECO:0000313" key="1">
    <source>
        <dbReference type="EMBL" id="GMH30201.1"/>
    </source>
</evidence>